<dbReference type="GO" id="GO:0003676">
    <property type="term" value="F:nucleic acid binding"/>
    <property type="evidence" value="ECO:0007669"/>
    <property type="project" value="InterPro"/>
</dbReference>
<keyword evidence="3" id="KW-1185">Reference proteome</keyword>
<reference evidence="3" key="1">
    <citation type="journal article" date="2011" name="Nat. Genet.">
        <title>The Arabidopsis lyrata genome sequence and the basis of rapid genome size change.</title>
        <authorList>
            <person name="Hu T.T."/>
            <person name="Pattyn P."/>
            <person name="Bakker E.G."/>
            <person name="Cao J."/>
            <person name="Cheng J.-F."/>
            <person name="Clark R.M."/>
            <person name="Fahlgren N."/>
            <person name="Fawcett J.A."/>
            <person name="Grimwood J."/>
            <person name="Gundlach H."/>
            <person name="Haberer G."/>
            <person name="Hollister J.D."/>
            <person name="Ossowski S."/>
            <person name="Ottilar R.P."/>
            <person name="Salamov A.A."/>
            <person name="Schneeberger K."/>
            <person name="Spannagl M."/>
            <person name="Wang X."/>
            <person name="Yang L."/>
            <person name="Nasrallah M.E."/>
            <person name="Bergelson J."/>
            <person name="Carrington J.C."/>
            <person name="Gaut B.S."/>
            <person name="Schmutz J."/>
            <person name="Mayer K.F.X."/>
            <person name="Van de Peer Y."/>
            <person name="Grigoriev I.V."/>
            <person name="Nordborg M."/>
            <person name="Weigel D."/>
            <person name="Guo Y.-L."/>
        </authorList>
    </citation>
    <scope>NUCLEOTIDE SEQUENCE [LARGE SCALE GENOMIC DNA]</scope>
    <source>
        <strain evidence="3">cv. MN47</strain>
    </source>
</reference>
<dbReference type="InterPro" id="IPR002156">
    <property type="entry name" value="RNaseH_domain"/>
</dbReference>
<dbReference type="InterPro" id="IPR036397">
    <property type="entry name" value="RNaseH_sf"/>
</dbReference>
<dbReference type="GO" id="GO:0004523">
    <property type="term" value="F:RNA-DNA hybrid ribonuclease activity"/>
    <property type="evidence" value="ECO:0007669"/>
    <property type="project" value="InterPro"/>
</dbReference>
<protein>
    <submittedName>
        <fullName evidence="2">Predicted protein</fullName>
    </submittedName>
</protein>
<dbReference type="eggNOG" id="KOG1075">
    <property type="taxonomic scope" value="Eukaryota"/>
</dbReference>
<accession>D7MD09</accession>
<dbReference type="Gramene" id="Al_scaffold_0007_516">
    <property type="protein sequence ID" value="Al_scaffold_0007_516"/>
    <property type="gene ID" value="Al_scaffold_0007_516"/>
</dbReference>
<sequence length="157" mass="16796">MGWIFKDPQKVVIQQGSSSRSFVASALVAEALAMKAAITAALALGVSRLACFSDCQVLVCLLAADGQANEIDGILEDIRRFGNLNNYMYPEDDDDVSENNKVGIGKRPLEVVGEIRQTKSLKLMGFSITYDSDSSYYSLSGGEVQADATIGDGSSSR</sequence>
<dbReference type="EMBL" id="GL348719">
    <property type="protein sequence ID" value="EFH45348.1"/>
    <property type="molecule type" value="Genomic_DNA"/>
</dbReference>
<dbReference type="AlphaFoldDB" id="D7MD09"/>
<evidence type="ECO:0000259" key="1">
    <source>
        <dbReference type="Pfam" id="PF13456"/>
    </source>
</evidence>
<dbReference type="HOGENOM" id="CLU_1680320_0_0_1"/>
<name>D7MD09_ARALL</name>
<proteinExistence type="predicted"/>
<organism evidence="3">
    <name type="scientific">Arabidopsis lyrata subsp. lyrata</name>
    <name type="common">Lyre-leaved rock-cress</name>
    <dbReference type="NCBI Taxonomy" id="81972"/>
    <lineage>
        <taxon>Eukaryota</taxon>
        <taxon>Viridiplantae</taxon>
        <taxon>Streptophyta</taxon>
        <taxon>Embryophyta</taxon>
        <taxon>Tracheophyta</taxon>
        <taxon>Spermatophyta</taxon>
        <taxon>Magnoliopsida</taxon>
        <taxon>eudicotyledons</taxon>
        <taxon>Gunneridae</taxon>
        <taxon>Pentapetalae</taxon>
        <taxon>rosids</taxon>
        <taxon>malvids</taxon>
        <taxon>Brassicales</taxon>
        <taxon>Brassicaceae</taxon>
        <taxon>Camelineae</taxon>
        <taxon>Arabidopsis</taxon>
    </lineage>
</organism>
<dbReference type="Proteomes" id="UP000008694">
    <property type="component" value="Unassembled WGS sequence"/>
</dbReference>
<dbReference type="eggNOG" id="KOG1072">
    <property type="taxonomic scope" value="Eukaryota"/>
</dbReference>
<dbReference type="Pfam" id="PF13456">
    <property type="entry name" value="RVT_3"/>
    <property type="match status" value="1"/>
</dbReference>
<dbReference type="Gene3D" id="3.30.420.10">
    <property type="entry name" value="Ribonuclease H-like superfamily/Ribonuclease H"/>
    <property type="match status" value="1"/>
</dbReference>
<feature type="domain" description="RNase H type-1" evidence="1">
    <location>
        <begin position="2"/>
        <end position="79"/>
    </location>
</feature>
<gene>
    <name evidence="2" type="ORF">ARALYDRAFT_656461</name>
</gene>
<evidence type="ECO:0000313" key="2">
    <source>
        <dbReference type="EMBL" id="EFH45348.1"/>
    </source>
</evidence>
<evidence type="ECO:0000313" key="3">
    <source>
        <dbReference type="Proteomes" id="UP000008694"/>
    </source>
</evidence>